<dbReference type="EMBL" id="JAUFPN010000153">
    <property type="protein sequence ID" value="MDN3565723.1"/>
    <property type="molecule type" value="Genomic_DNA"/>
</dbReference>
<organism evidence="2 3">
    <name type="scientific">Paeniroseomonas aquatica</name>
    <dbReference type="NCBI Taxonomy" id="373043"/>
    <lineage>
        <taxon>Bacteria</taxon>
        <taxon>Pseudomonadati</taxon>
        <taxon>Pseudomonadota</taxon>
        <taxon>Alphaproteobacteria</taxon>
        <taxon>Acetobacterales</taxon>
        <taxon>Acetobacteraceae</taxon>
        <taxon>Paeniroseomonas</taxon>
    </lineage>
</organism>
<sequence>MAIEVSSAEWTGNAGSDAQPTQVCGEFHDQTQLDTALSKLEGSLFQRADLSVRVPGQEDTASQSAQENPVREDDARNLRQLGVGTAAAATAMAAAGVVIATGGAALPAVVAAASAGGATAAMGEAAGAAATPDGVTDQAGITGSILMVHADTPEKQAKAEEVLKAAGAARVWRQPAG</sequence>
<proteinExistence type="predicted"/>
<dbReference type="RefSeq" id="WP_290317585.1">
    <property type="nucleotide sequence ID" value="NZ_JAUFPN010000153.1"/>
</dbReference>
<reference evidence="3" key="1">
    <citation type="journal article" date="2019" name="Int. J. Syst. Evol. Microbiol.">
        <title>The Global Catalogue of Microorganisms (GCM) 10K type strain sequencing project: providing services to taxonomists for standard genome sequencing and annotation.</title>
        <authorList>
            <consortium name="The Broad Institute Genomics Platform"/>
            <consortium name="The Broad Institute Genome Sequencing Center for Infectious Disease"/>
            <person name="Wu L."/>
            <person name="Ma J."/>
        </authorList>
    </citation>
    <scope>NUCLEOTIDE SEQUENCE [LARGE SCALE GENOMIC DNA]</scope>
    <source>
        <strain evidence="3">CECT 7131</strain>
    </source>
</reference>
<protein>
    <recommendedName>
        <fullName evidence="4">SPOR domain-containing protein</fullName>
    </recommendedName>
</protein>
<name>A0ABT8A885_9PROT</name>
<evidence type="ECO:0000256" key="1">
    <source>
        <dbReference type="SAM" id="MobiDB-lite"/>
    </source>
</evidence>
<feature type="region of interest" description="Disordered" evidence="1">
    <location>
        <begin position="1"/>
        <end position="23"/>
    </location>
</feature>
<evidence type="ECO:0000313" key="2">
    <source>
        <dbReference type="EMBL" id="MDN3565723.1"/>
    </source>
</evidence>
<evidence type="ECO:0000313" key="3">
    <source>
        <dbReference type="Proteomes" id="UP001529369"/>
    </source>
</evidence>
<dbReference type="Proteomes" id="UP001529369">
    <property type="component" value="Unassembled WGS sequence"/>
</dbReference>
<keyword evidence="3" id="KW-1185">Reference proteome</keyword>
<evidence type="ECO:0008006" key="4">
    <source>
        <dbReference type="Google" id="ProtNLM"/>
    </source>
</evidence>
<feature type="compositionally biased region" description="Polar residues" evidence="1">
    <location>
        <begin position="8"/>
        <end position="22"/>
    </location>
</feature>
<comment type="caution">
    <text evidence="2">The sequence shown here is derived from an EMBL/GenBank/DDBJ whole genome shotgun (WGS) entry which is preliminary data.</text>
</comment>
<accession>A0ABT8A885</accession>
<feature type="region of interest" description="Disordered" evidence="1">
    <location>
        <begin position="52"/>
        <end position="75"/>
    </location>
</feature>
<gene>
    <name evidence="2" type="ORF">QWZ14_15245</name>
</gene>